<name>A0AA85IT72_TRIRE</name>
<dbReference type="InterPro" id="IPR058912">
    <property type="entry name" value="HTH_animal"/>
</dbReference>
<proteinExistence type="predicted"/>
<dbReference type="AlphaFoldDB" id="A0AA85IT72"/>
<reference evidence="2" key="1">
    <citation type="submission" date="2022-06" db="EMBL/GenBank/DDBJ databases">
        <authorList>
            <person name="Berger JAMES D."/>
            <person name="Berger JAMES D."/>
        </authorList>
    </citation>
    <scope>NUCLEOTIDE SEQUENCE [LARGE SCALE GENOMIC DNA]</scope>
</reference>
<dbReference type="Proteomes" id="UP000050795">
    <property type="component" value="Unassembled WGS sequence"/>
</dbReference>
<protein>
    <recommendedName>
        <fullName evidence="1">Helix-turn-helix domain-containing protein</fullName>
    </recommendedName>
</protein>
<dbReference type="PANTHER" id="PTHR21301:SF10">
    <property type="entry name" value="REVERSE TRANSCRIPTASE DOMAIN-CONTAINING PROTEIN"/>
    <property type="match status" value="1"/>
</dbReference>
<evidence type="ECO:0000259" key="1">
    <source>
        <dbReference type="Pfam" id="PF26215"/>
    </source>
</evidence>
<evidence type="ECO:0000313" key="2">
    <source>
        <dbReference type="Proteomes" id="UP000050795"/>
    </source>
</evidence>
<feature type="domain" description="Helix-turn-helix" evidence="1">
    <location>
        <begin position="37"/>
        <end position="96"/>
    </location>
</feature>
<dbReference type="PANTHER" id="PTHR21301">
    <property type="entry name" value="REVERSE TRANSCRIPTASE"/>
    <property type="match status" value="1"/>
</dbReference>
<keyword evidence="2" id="KW-1185">Reference proteome</keyword>
<evidence type="ECO:0000313" key="3">
    <source>
        <dbReference type="WBParaSite" id="TREG1_11070.1"/>
    </source>
</evidence>
<accession>A0AA85IT72</accession>
<sequence length="279" mass="32197">MELESDSKIPFLDVELTRRDDGTLKRSIHRKPTWNGQLTHFYSWIPLSRKRALISALTHRVRKICSNDCIEEELLFLKNILAQNGYPTRFVEKNMKPKPKREECDSAPKKTLYLNLNFKGDLAADILKRRISSSLKKTFPAATLRVTFSSRPILRNNTKDKLSHMTNSMCIYQFTCSCGARYIGRCMRVLSKRVREHYPAWLQRGGTGSIRSAIIEHLVNTSHKISTDSFKVIYKVNRNLPKAICFRLLCTAEALAICIEKPELCVQKKLVQPLQLPWT</sequence>
<reference evidence="3" key="2">
    <citation type="submission" date="2023-11" db="UniProtKB">
        <authorList>
            <consortium name="WormBaseParasite"/>
        </authorList>
    </citation>
    <scope>IDENTIFICATION</scope>
</reference>
<dbReference type="WBParaSite" id="TREG1_11070.1">
    <property type="protein sequence ID" value="TREG1_11070.1"/>
    <property type="gene ID" value="TREG1_11070"/>
</dbReference>
<organism evidence="2 3">
    <name type="scientific">Trichobilharzia regenti</name>
    <name type="common">Nasal bird schistosome</name>
    <dbReference type="NCBI Taxonomy" id="157069"/>
    <lineage>
        <taxon>Eukaryota</taxon>
        <taxon>Metazoa</taxon>
        <taxon>Spiralia</taxon>
        <taxon>Lophotrochozoa</taxon>
        <taxon>Platyhelminthes</taxon>
        <taxon>Trematoda</taxon>
        <taxon>Digenea</taxon>
        <taxon>Strigeidida</taxon>
        <taxon>Schistosomatoidea</taxon>
        <taxon>Schistosomatidae</taxon>
        <taxon>Trichobilharzia</taxon>
    </lineage>
</organism>
<dbReference type="Pfam" id="PF26215">
    <property type="entry name" value="HTH_animal"/>
    <property type="match status" value="1"/>
</dbReference>